<name>A0A0V0Y3W3_TRIPS</name>
<dbReference type="PANTHER" id="PTHR36519:SF9">
    <property type="entry name" value="EB DOMAIN-CONTAINING PROTEIN-RELATED"/>
    <property type="match status" value="1"/>
</dbReference>
<reference evidence="3 4" key="1">
    <citation type="submission" date="2015-01" db="EMBL/GenBank/DDBJ databases">
        <title>Evolution of Trichinella species and genotypes.</title>
        <authorList>
            <person name="Korhonen P.K."/>
            <person name="Edoardo P."/>
            <person name="Giuseppe L.R."/>
            <person name="Gasser R.B."/>
        </authorList>
    </citation>
    <scope>NUCLEOTIDE SEQUENCE [LARGE SCALE GENOMIC DNA]</scope>
    <source>
        <strain evidence="3">ISS141</strain>
    </source>
</reference>
<dbReference type="STRING" id="6337.A0A0V0Y3W3"/>
<evidence type="ECO:0000313" key="4">
    <source>
        <dbReference type="Proteomes" id="UP000054815"/>
    </source>
</evidence>
<dbReference type="InterPro" id="IPR055531">
    <property type="entry name" value="DUF7107"/>
</dbReference>
<proteinExistence type="predicted"/>
<protein>
    <submittedName>
        <fullName evidence="3">Tenascin-X</fullName>
    </submittedName>
</protein>
<feature type="domain" description="DUF7107" evidence="2">
    <location>
        <begin position="219"/>
        <end position="272"/>
    </location>
</feature>
<feature type="compositionally biased region" description="Low complexity" evidence="1">
    <location>
        <begin position="14"/>
        <end position="28"/>
    </location>
</feature>
<dbReference type="EMBL" id="JYDU01000063">
    <property type="protein sequence ID" value="KRX94977.1"/>
    <property type="molecule type" value="Genomic_DNA"/>
</dbReference>
<dbReference type="PANTHER" id="PTHR36519">
    <property type="entry name" value="FIP (FUNGUS-INDUCED PROTEIN) RELATED-RELATED"/>
    <property type="match status" value="1"/>
</dbReference>
<sequence>LKREKRSINQSVQNNNNNNNNNNSMTKNNMSTTLQQLILLSFSIANIIANQSCRHHTQCPGQAICVLRICIAAEPSGGVCQRQNDCKVGRACKHGICWQPAVESPNLVAQCTVHENCKSQTVCKNNTCVASSPIDRDCNKHSDCPMGDACKFGVCWRAIALSKDVECVITEDCVGRTLCDRKGSCRPARPTSVACDTDDNCGLLERCKHGMCWRYIIGECQRNEDCTGQRLCHQNRCVTSKPMDRYCNTDDDCGISSSSSNRGRCKYGLCWSFNERMKQHADRELMDVSDEDAQQLLD</sequence>
<dbReference type="Proteomes" id="UP000054815">
    <property type="component" value="Unassembled WGS sequence"/>
</dbReference>
<feature type="region of interest" description="Disordered" evidence="1">
    <location>
        <begin position="1"/>
        <end position="28"/>
    </location>
</feature>
<feature type="domain" description="DUF7107" evidence="2">
    <location>
        <begin position="166"/>
        <end position="214"/>
    </location>
</feature>
<dbReference type="AlphaFoldDB" id="A0A0V0Y3W3"/>
<feature type="domain" description="DUF7107" evidence="2">
    <location>
        <begin position="52"/>
        <end position="99"/>
    </location>
</feature>
<feature type="non-terminal residue" evidence="3">
    <location>
        <position position="1"/>
    </location>
</feature>
<dbReference type="Pfam" id="PF23416">
    <property type="entry name" value="DUF7107"/>
    <property type="match status" value="4"/>
</dbReference>
<accession>A0A0V0Y3W3</accession>
<evidence type="ECO:0000313" key="3">
    <source>
        <dbReference type="EMBL" id="KRX94977.1"/>
    </source>
</evidence>
<gene>
    <name evidence="3" type="primary">TNXB</name>
    <name evidence="3" type="ORF">T4E_10736</name>
</gene>
<evidence type="ECO:0000256" key="1">
    <source>
        <dbReference type="SAM" id="MobiDB-lite"/>
    </source>
</evidence>
<feature type="domain" description="DUF7107" evidence="2">
    <location>
        <begin position="110"/>
        <end position="157"/>
    </location>
</feature>
<organism evidence="3 4">
    <name type="scientific">Trichinella pseudospiralis</name>
    <name type="common">Parasitic roundworm</name>
    <dbReference type="NCBI Taxonomy" id="6337"/>
    <lineage>
        <taxon>Eukaryota</taxon>
        <taxon>Metazoa</taxon>
        <taxon>Ecdysozoa</taxon>
        <taxon>Nematoda</taxon>
        <taxon>Enoplea</taxon>
        <taxon>Dorylaimia</taxon>
        <taxon>Trichinellida</taxon>
        <taxon>Trichinellidae</taxon>
        <taxon>Trichinella</taxon>
    </lineage>
</organism>
<comment type="caution">
    <text evidence="3">The sequence shown here is derived from an EMBL/GenBank/DDBJ whole genome shotgun (WGS) entry which is preliminary data.</text>
</comment>
<evidence type="ECO:0000259" key="2">
    <source>
        <dbReference type="Pfam" id="PF23416"/>
    </source>
</evidence>